<dbReference type="AlphaFoldDB" id="A0A319E549"/>
<feature type="region of interest" description="Disordered" evidence="1">
    <location>
        <begin position="43"/>
        <end position="89"/>
    </location>
</feature>
<protein>
    <submittedName>
        <fullName evidence="2">Uncharacterized protein</fullName>
    </submittedName>
</protein>
<dbReference type="Proteomes" id="UP000248423">
    <property type="component" value="Unassembled WGS sequence"/>
</dbReference>
<organism evidence="2 3">
    <name type="scientific">Aspergillus sclerotiicarbonarius (strain CBS 121057 / IBT 28362)</name>
    <dbReference type="NCBI Taxonomy" id="1448318"/>
    <lineage>
        <taxon>Eukaryota</taxon>
        <taxon>Fungi</taxon>
        <taxon>Dikarya</taxon>
        <taxon>Ascomycota</taxon>
        <taxon>Pezizomycotina</taxon>
        <taxon>Eurotiomycetes</taxon>
        <taxon>Eurotiomycetidae</taxon>
        <taxon>Eurotiales</taxon>
        <taxon>Aspergillaceae</taxon>
        <taxon>Aspergillus</taxon>
        <taxon>Aspergillus subgen. Circumdati</taxon>
    </lineage>
</organism>
<evidence type="ECO:0000256" key="1">
    <source>
        <dbReference type="SAM" id="MobiDB-lite"/>
    </source>
</evidence>
<accession>A0A319E549</accession>
<gene>
    <name evidence="2" type="ORF">BO78DRAFT_419884</name>
</gene>
<reference evidence="2 3" key="1">
    <citation type="submission" date="2018-02" db="EMBL/GenBank/DDBJ databases">
        <title>The genomes of Aspergillus section Nigri reveals drivers in fungal speciation.</title>
        <authorList>
            <consortium name="DOE Joint Genome Institute"/>
            <person name="Vesth T.C."/>
            <person name="Nybo J."/>
            <person name="Theobald S."/>
            <person name="Brandl J."/>
            <person name="Frisvad J.C."/>
            <person name="Nielsen K.F."/>
            <person name="Lyhne E.K."/>
            <person name="Kogle M.E."/>
            <person name="Kuo A."/>
            <person name="Riley R."/>
            <person name="Clum A."/>
            <person name="Nolan M."/>
            <person name="Lipzen A."/>
            <person name="Salamov A."/>
            <person name="Henrissat B."/>
            <person name="Wiebenga A."/>
            <person name="De vries R.P."/>
            <person name="Grigoriev I.V."/>
            <person name="Mortensen U.H."/>
            <person name="Andersen M.R."/>
            <person name="Baker S.E."/>
        </authorList>
    </citation>
    <scope>NUCLEOTIDE SEQUENCE [LARGE SCALE GENOMIC DNA]</scope>
    <source>
        <strain evidence="2 3">CBS 121057</strain>
    </source>
</reference>
<evidence type="ECO:0000313" key="3">
    <source>
        <dbReference type="Proteomes" id="UP000248423"/>
    </source>
</evidence>
<sequence>MCVLALLRASRGYGSGGAFRGRAPEGAGARLLKDDAFVPDKWDMSPETVPLGQAKQLKSLDPASTDTAKAPETTSEQQERFEKLRPKNRGREGLRRQYQYIGGNVGSGYTTPPANCWDGGISSDAMYGSSLPPYWIFQAKMAFDHGHDYDHDHSYDYNAEKTTVGITFRYSSSLYY</sequence>
<feature type="compositionally biased region" description="Polar residues" evidence="1">
    <location>
        <begin position="62"/>
        <end position="76"/>
    </location>
</feature>
<keyword evidence="3" id="KW-1185">Reference proteome</keyword>
<name>A0A319E549_ASPSB</name>
<feature type="compositionally biased region" description="Basic and acidic residues" evidence="1">
    <location>
        <begin position="77"/>
        <end position="89"/>
    </location>
</feature>
<dbReference type="EMBL" id="KZ826360">
    <property type="protein sequence ID" value="PYI05226.1"/>
    <property type="molecule type" value="Genomic_DNA"/>
</dbReference>
<dbReference type="VEuPathDB" id="FungiDB:BO78DRAFT_419884"/>
<proteinExistence type="predicted"/>
<evidence type="ECO:0000313" key="2">
    <source>
        <dbReference type="EMBL" id="PYI05226.1"/>
    </source>
</evidence>